<gene>
    <name evidence="2" type="ORF">ACKQTC_09040</name>
</gene>
<dbReference type="InterPro" id="IPR011051">
    <property type="entry name" value="RmlC_Cupin_sf"/>
</dbReference>
<name>A0ABW9H1J7_9FIRM</name>
<protein>
    <submittedName>
        <fullName evidence="2">Cupin domain-containing protein</fullName>
    </submittedName>
</protein>
<evidence type="ECO:0000259" key="1">
    <source>
        <dbReference type="Pfam" id="PF07883"/>
    </source>
</evidence>
<dbReference type="Gene3D" id="2.60.120.10">
    <property type="entry name" value="Jelly Rolls"/>
    <property type="match status" value="2"/>
</dbReference>
<feature type="domain" description="Cupin type-2" evidence="1">
    <location>
        <begin position="158"/>
        <end position="215"/>
    </location>
</feature>
<dbReference type="PANTHER" id="PTHR37694:SF1">
    <property type="entry name" value="SLR8022 PROTEIN"/>
    <property type="match status" value="1"/>
</dbReference>
<proteinExistence type="predicted"/>
<dbReference type="Pfam" id="PF07883">
    <property type="entry name" value="Cupin_2"/>
    <property type="match status" value="1"/>
</dbReference>
<dbReference type="EMBL" id="JBJUVG010000022">
    <property type="protein sequence ID" value="MFM9414510.1"/>
    <property type="molecule type" value="Genomic_DNA"/>
</dbReference>
<accession>A0ABW9H1J7</accession>
<organism evidence="2 3">
    <name type="scientific">Peptococcus simiae</name>
    <dbReference type="NCBI Taxonomy" id="1643805"/>
    <lineage>
        <taxon>Bacteria</taxon>
        <taxon>Bacillati</taxon>
        <taxon>Bacillota</taxon>
        <taxon>Clostridia</taxon>
        <taxon>Eubacteriales</taxon>
        <taxon>Peptococcaceae</taxon>
        <taxon>Peptococcus</taxon>
    </lineage>
</organism>
<dbReference type="InterPro" id="IPR014710">
    <property type="entry name" value="RmlC-like_jellyroll"/>
</dbReference>
<dbReference type="RefSeq" id="WP_408978116.1">
    <property type="nucleotide sequence ID" value="NZ_JBJUVG010000022.1"/>
</dbReference>
<dbReference type="SUPFAM" id="SSF51182">
    <property type="entry name" value="RmlC-like cupins"/>
    <property type="match status" value="2"/>
</dbReference>
<evidence type="ECO:0000313" key="3">
    <source>
        <dbReference type="Proteomes" id="UP001631949"/>
    </source>
</evidence>
<dbReference type="CDD" id="cd02230">
    <property type="entry name" value="cupin_HP0902-like"/>
    <property type="match status" value="1"/>
</dbReference>
<sequence>MFKLKERAPFVLTDLVTGRPGQVASRHLSLNDLPAIGLFAFDGGEGIRDAHYEGETIYFGLEGAPLIQLQEAQDVLDPGDAFIVPGDMPHSIAGDRPFHLLRITLPVGEEHSQTRHLIKGHAVHLAEAMAYAEDEVVSLTICQRAELSLTVFACAAQTRIGRHKSQGDALALILEGTATITVGEETHQVHVGEALLMPAQVPHALTTEDGFKMLLIVSF</sequence>
<comment type="caution">
    <text evidence="2">The sequence shown here is derived from an EMBL/GenBank/DDBJ whole genome shotgun (WGS) entry which is preliminary data.</text>
</comment>
<dbReference type="InterPro" id="IPR013096">
    <property type="entry name" value="Cupin_2"/>
</dbReference>
<dbReference type="Proteomes" id="UP001631949">
    <property type="component" value="Unassembled WGS sequence"/>
</dbReference>
<evidence type="ECO:0000313" key="2">
    <source>
        <dbReference type="EMBL" id="MFM9414510.1"/>
    </source>
</evidence>
<keyword evidence="3" id="KW-1185">Reference proteome</keyword>
<reference evidence="2 3" key="1">
    <citation type="journal article" date="2016" name="Int. J. Syst. Evol. Microbiol.">
        <title>Peptococcus simiae sp. nov., isolated from rhesus macaque faeces and emended description of the genus Peptococcus.</title>
        <authorList>
            <person name="Shkoporov A.N."/>
            <person name="Efimov B.A."/>
            <person name="Kondova I."/>
            <person name="Ouwerling B."/>
            <person name="Chaplin A.V."/>
            <person name="Shcherbakova V.A."/>
            <person name="Langermans J.A.M."/>
        </authorList>
    </citation>
    <scope>NUCLEOTIDE SEQUENCE [LARGE SCALE GENOMIC DNA]</scope>
    <source>
        <strain evidence="2 3">M108</strain>
    </source>
</reference>
<dbReference type="PANTHER" id="PTHR37694">
    <property type="entry name" value="SLR8022 PROTEIN"/>
    <property type="match status" value="1"/>
</dbReference>